<dbReference type="AlphaFoldDB" id="I9UNE9"/>
<dbReference type="RefSeq" id="WP_008026416.1">
    <property type="nucleotide sequence ID" value="NZ_JAGHEF010000003.1"/>
</dbReference>
<dbReference type="EMBL" id="AGXE01000033">
    <property type="protein sequence ID" value="EIY83993.1"/>
    <property type="molecule type" value="Genomic_DNA"/>
</dbReference>
<dbReference type="Proteomes" id="UP000003566">
    <property type="component" value="Unassembled WGS sequence"/>
</dbReference>
<proteinExistence type="predicted"/>
<feature type="domain" description="YhcG PDDEXK nuclease" evidence="1">
    <location>
        <begin position="1"/>
        <end position="114"/>
    </location>
</feature>
<organism evidence="2 3">
    <name type="scientific">Bacteroides xylanisolvens CL03T12C04</name>
    <dbReference type="NCBI Taxonomy" id="997892"/>
    <lineage>
        <taxon>Bacteria</taxon>
        <taxon>Pseudomonadati</taxon>
        <taxon>Bacteroidota</taxon>
        <taxon>Bacteroidia</taxon>
        <taxon>Bacteroidales</taxon>
        <taxon>Bacteroidaceae</taxon>
        <taxon>Bacteroides</taxon>
    </lineage>
</organism>
<reference evidence="2 3" key="1">
    <citation type="submission" date="2012-02" db="EMBL/GenBank/DDBJ databases">
        <title>The Genome Sequence of Bacteroides xylanisolvens CL03T12C04.</title>
        <authorList>
            <consortium name="The Broad Institute Genome Sequencing Platform"/>
            <person name="Earl A."/>
            <person name="Ward D."/>
            <person name="Feldgarden M."/>
            <person name="Gevers D."/>
            <person name="Zitomersky N.L."/>
            <person name="Coyne M.J."/>
            <person name="Comstock L.E."/>
            <person name="Young S.K."/>
            <person name="Zeng Q."/>
            <person name="Gargeya S."/>
            <person name="Fitzgerald M."/>
            <person name="Haas B."/>
            <person name="Abouelleil A."/>
            <person name="Alvarado L."/>
            <person name="Arachchi H.M."/>
            <person name="Berlin A."/>
            <person name="Chapman S.B."/>
            <person name="Gearin G."/>
            <person name="Goldberg J."/>
            <person name="Griggs A."/>
            <person name="Gujja S."/>
            <person name="Hansen M."/>
            <person name="Heiman D."/>
            <person name="Howarth C."/>
            <person name="Larimer J."/>
            <person name="Lui A."/>
            <person name="MacDonald P.J.P."/>
            <person name="McCowen C."/>
            <person name="Montmayeur A."/>
            <person name="Murphy C."/>
            <person name="Neiman D."/>
            <person name="Pearson M."/>
            <person name="Priest M."/>
            <person name="Roberts A."/>
            <person name="Saif S."/>
            <person name="Shea T."/>
            <person name="Sisk P."/>
            <person name="Stolte C."/>
            <person name="Sykes S."/>
            <person name="Wortman J."/>
            <person name="Nusbaum C."/>
            <person name="Birren B."/>
        </authorList>
    </citation>
    <scope>NUCLEOTIDE SEQUENCE [LARGE SCALE GENOMIC DNA]</scope>
    <source>
        <strain evidence="2 3">CL03T12C04</strain>
    </source>
</reference>
<accession>I9UNE9</accession>
<comment type="caution">
    <text evidence="2">The sequence shown here is derived from an EMBL/GenBank/DDBJ whole genome shotgun (WGS) entry which is preliminary data.</text>
</comment>
<dbReference type="PATRIC" id="fig|997892.3.peg.4647"/>
<evidence type="ECO:0000313" key="3">
    <source>
        <dbReference type="Proteomes" id="UP000003566"/>
    </source>
</evidence>
<name>I9UNE9_9BACE</name>
<sequence length="124" mass="14161">MGKGFSFIGNQYRLVLEDKEYFVDMLFFNRCTRSLIALELKIGSFQPEYVGKMNFYLNLLDRQVKMPDENPSIGIILCADRNNVEVEVALQGSTAPIGVSEYSYLIPQKQIKELINNELSGNKE</sequence>
<dbReference type="InterPro" id="IPR011856">
    <property type="entry name" value="tRNA_endonuc-like_dom_sf"/>
</dbReference>
<protein>
    <recommendedName>
        <fullName evidence="1">YhcG PDDEXK nuclease domain-containing protein</fullName>
    </recommendedName>
</protein>
<dbReference type="Gene3D" id="3.40.1350.10">
    <property type="match status" value="1"/>
</dbReference>
<dbReference type="PANTHER" id="PTHR30547">
    <property type="entry name" value="UNCHARACTERIZED PROTEIN YHCG-RELATED"/>
    <property type="match status" value="1"/>
</dbReference>
<dbReference type="InterPro" id="IPR053148">
    <property type="entry name" value="PD-DEXK-like_domain"/>
</dbReference>
<evidence type="ECO:0000259" key="1">
    <source>
        <dbReference type="Pfam" id="PF06250"/>
    </source>
</evidence>
<dbReference type="PANTHER" id="PTHR30547:SF0">
    <property type="entry name" value="BLR8175 PROTEIN"/>
    <property type="match status" value="1"/>
</dbReference>
<dbReference type="HOGENOM" id="CLU_046640_3_2_10"/>
<gene>
    <name evidence="2" type="ORF">HMPREF1074_04542</name>
</gene>
<evidence type="ECO:0000313" key="2">
    <source>
        <dbReference type="EMBL" id="EIY83993.1"/>
    </source>
</evidence>
<dbReference type="InterPro" id="IPR009362">
    <property type="entry name" value="YhcG_C"/>
</dbReference>
<dbReference type="GO" id="GO:0003676">
    <property type="term" value="F:nucleic acid binding"/>
    <property type="evidence" value="ECO:0007669"/>
    <property type="project" value="InterPro"/>
</dbReference>
<dbReference type="Pfam" id="PF06250">
    <property type="entry name" value="YhcG_C"/>
    <property type="match status" value="1"/>
</dbReference>